<dbReference type="GO" id="GO:0050380">
    <property type="term" value="F:undecaprenyl-diphosphatase activity"/>
    <property type="evidence" value="ECO:0007669"/>
    <property type="project" value="UniProtKB-EC"/>
</dbReference>
<comment type="catalytic activity">
    <reaction evidence="3">
        <text>di-trans,octa-cis-undecaprenyl diphosphate + H2O = di-trans,octa-cis-undecaprenyl phosphate + phosphate + H(+)</text>
        <dbReference type="Rhea" id="RHEA:28094"/>
        <dbReference type="ChEBI" id="CHEBI:15377"/>
        <dbReference type="ChEBI" id="CHEBI:15378"/>
        <dbReference type="ChEBI" id="CHEBI:43474"/>
        <dbReference type="ChEBI" id="CHEBI:58405"/>
        <dbReference type="ChEBI" id="CHEBI:60392"/>
        <dbReference type="EC" id="3.6.1.27"/>
    </reaction>
</comment>
<dbReference type="KEGG" id="nwa:Nwat_0370"/>
<dbReference type="CDD" id="cd03392">
    <property type="entry name" value="PAP2_like_2"/>
    <property type="match status" value="1"/>
</dbReference>
<keyword evidence="4" id="KW-1133">Transmembrane helix</keyword>
<feature type="transmembrane region" description="Helical" evidence="4">
    <location>
        <begin position="215"/>
        <end position="234"/>
    </location>
</feature>
<dbReference type="SMART" id="SM00014">
    <property type="entry name" value="acidPPc"/>
    <property type="match status" value="1"/>
</dbReference>
<dbReference type="AlphaFoldDB" id="D8K9Q1"/>
<protein>
    <recommendedName>
        <fullName evidence="1">undecaprenyl-diphosphate phosphatase</fullName>
        <ecNumber evidence="1">3.6.1.27</ecNumber>
    </recommendedName>
    <alternativeName>
        <fullName evidence="2">Undecaprenyl pyrophosphate phosphatase</fullName>
    </alternativeName>
</protein>
<evidence type="ECO:0000256" key="3">
    <source>
        <dbReference type="ARBA" id="ARBA00047594"/>
    </source>
</evidence>
<feature type="transmembrane region" description="Helical" evidence="4">
    <location>
        <begin position="111"/>
        <end position="136"/>
    </location>
</feature>
<evidence type="ECO:0000256" key="2">
    <source>
        <dbReference type="ARBA" id="ARBA00032707"/>
    </source>
</evidence>
<organism evidence="6 7">
    <name type="scientific">Nitrosococcus watsoni (strain C-113)</name>
    <dbReference type="NCBI Taxonomy" id="105559"/>
    <lineage>
        <taxon>Bacteria</taxon>
        <taxon>Pseudomonadati</taxon>
        <taxon>Pseudomonadota</taxon>
        <taxon>Gammaproteobacteria</taxon>
        <taxon>Chromatiales</taxon>
        <taxon>Chromatiaceae</taxon>
        <taxon>Nitrosococcus</taxon>
    </lineage>
</organism>
<accession>D8K9Q1</accession>
<dbReference type="eggNOG" id="COG0671">
    <property type="taxonomic scope" value="Bacteria"/>
</dbReference>
<feature type="transmembrane region" description="Helical" evidence="4">
    <location>
        <begin position="240"/>
        <end position="258"/>
    </location>
</feature>
<dbReference type="Pfam" id="PF01569">
    <property type="entry name" value="PAP2"/>
    <property type="match status" value="1"/>
</dbReference>
<name>D8K9Q1_NITWC</name>
<dbReference type="InterPro" id="IPR036938">
    <property type="entry name" value="PAP2/HPO_sf"/>
</dbReference>
<evidence type="ECO:0000313" key="6">
    <source>
        <dbReference type="EMBL" id="ADJ27340.1"/>
    </source>
</evidence>
<dbReference type="EMBL" id="CP002086">
    <property type="protein sequence ID" value="ADJ27340.1"/>
    <property type="molecule type" value="Genomic_DNA"/>
</dbReference>
<gene>
    <name evidence="6" type="ordered locus">Nwat_0370</name>
</gene>
<dbReference type="InterPro" id="IPR000326">
    <property type="entry name" value="PAP2/HPO"/>
</dbReference>
<feature type="transmembrane region" description="Helical" evidence="4">
    <location>
        <begin position="143"/>
        <end position="161"/>
    </location>
</feature>
<dbReference type="SUPFAM" id="SSF48317">
    <property type="entry name" value="Acid phosphatase/Vanadium-dependent haloperoxidase"/>
    <property type="match status" value="1"/>
</dbReference>
<dbReference type="HOGENOM" id="CLU_072573_3_0_6"/>
<evidence type="ECO:0000259" key="5">
    <source>
        <dbReference type="SMART" id="SM00014"/>
    </source>
</evidence>
<keyword evidence="7" id="KW-1185">Reference proteome</keyword>
<dbReference type="STRING" id="105559.Nwat_0370"/>
<dbReference type="Gene3D" id="1.20.144.10">
    <property type="entry name" value="Phosphatidic acid phosphatase type 2/haloperoxidase"/>
    <property type="match status" value="1"/>
</dbReference>
<feature type="domain" description="Phosphatidic acid phosphatase type 2/haloperoxidase" evidence="5">
    <location>
        <begin position="144"/>
        <end position="255"/>
    </location>
</feature>
<evidence type="ECO:0000313" key="7">
    <source>
        <dbReference type="Proteomes" id="UP000000393"/>
    </source>
</evidence>
<feature type="transmembrane region" description="Helical" evidence="4">
    <location>
        <begin position="181"/>
        <end position="203"/>
    </location>
</feature>
<dbReference type="EC" id="3.6.1.27" evidence="1"/>
<dbReference type="PANTHER" id="PTHR14969:SF13">
    <property type="entry name" value="AT30094P"/>
    <property type="match status" value="1"/>
</dbReference>
<feature type="transmembrane region" description="Helical" evidence="4">
    <location>
        <begin position="63"/>
        <end position="84"/>
    </location>
</feature>
<proteinExistence type="predicted"/>
<evidence type="ECO:0000256" key="1">
    <source>
        <dbReference type="ARBA" id="ARBA00012374"/>
    </source>
</evidence>
<keyword evidence="4" id="KW-0812">Transmembrane</keyword>
<reference evidence="6 7" key="1">
    <citation type="submission" date="2010-06" db="EMBL/GenBank/DDBJ databases">
        <title>Complete sequence of chromosome of Nitrosococcus watsoni C-113.</title>
        <authorList>
            <consortium name="US DOE Joint Genome Institute"/>
            <person name="Lucas S."/>
            <person name="Copeland A."/>
            <person name="Lapidus A."/>
            <person name="Cheng J.-F."/>
            <person name="Bruce D."/>
            <person name="Goodwin L."/>
            <person name="Pitluck S."/>
            <person name="Malfatti S.A."/>
            <person name="Chain P.S.G."/>
            <person name="Land M."/>
            <person name="Hauser L."/>
            <person name="Kyrpides N."/>
            <person name="Ivanova N."/>
            <person name="Cambell M.A."/>
            <person name="Heidelberg J.F."/>
            <person name="Klotz M.G."/>
            <person name="Woyke T."/>
        </authorList>
    </citation>
    <scope>NUCLEOTIDE SEQUENCE [LARGE SCALE GENOMIC DNA]</scope>
    <source>
        <strain evidence="6 7">C-113</strain>
    </source>
</reference>
<sequence length="273" mass="30852">MAGRTGHYFLLQLKLKHSENKIKYLANLENIGWVLCLSNSEIVVKKQIQFWHKSVPYNCLMSILRYSIVIAGGIVSFIILAHYLHQHGELWFDAPILNFLAKHRTLLLDNFFLWSTWAGSSFVLLPISTGIAVVLIRYRYYPAALLMGIGFSGASLMTKMIKTLMVRERPILFPPLEIYGGFSFPSGHTTQVAAFALSVFLIISRIRPRWQWPASILLTVLVLCVSTSRLYLQVHYPSDILGGCLVALIWVFSIDALIRTTIRIGTLKKPGGQ</sequence>
<dbReference type="PANTHER" id="PTHR14969">
    <property type="entry name" value="SPHINGOSINE-1-PHOSPHATE PHOSPHOHYDROLASE"/>
    <property type="match status" value="1"/>
</dbReference>
<evidence type="ECO:0000256" key="4">
    <source>
        <dbReference type="SAM" id="Phobius"/>
    </source>
</evidence>
<keyword evidence="4" id="KW-0472">Membrane</keyword>
<dbReference type="Proteomes" id="UP000000393">
    <property type="component" value="Chromosome"/>
</dbReference>